<feature type="compositionally biased region" description="Basic and acidic residues" evidence="7">
    <location>
        <begin position="418"/>
        <end position="429"/>
    </location>
</feature>
<dbReference type="EMBL" id="JAKLMC020000026">
    <property type="protein sequence ID" value="KAK5950460.1"/>
    <property type="molecule type" value="Genomic_DNA"/>
</dbReference>
<comment type="subcellular location">
    <subcellularLocation>
        <location evidence="1">Endoplasmic reticulum membrane</location>
        <topology evidence="1">Multi-pass membrane protein</topology>
    </subcellularLocation>
</comment>
<evidence type="ECO:0000256" key="4">
    <source>
        <dbReference type="ARBA" id="ARBA00022989"/>
    </source>
</evidence>
<evidence type="ECO:0000256" key="8">
    <source>
        <dbReference type="SAM" id="Phobius"/>
    </source>
</evidence>
<accession>A0AAN8EIM4</accession>
<dbReference type="PANTHER" id="PTHR21212:SF0">
    <property type="entry name" value="SEIPIN"/>
    <property type="match status" value="1"/>
</dbReference>
<evidence type="ECO:0000256" key="3">
    <source>
        <dbReference type="ARBA" id="ARBA00022824"/>
    </source>
</evidence>
<dbReference type="GO" id="GO:0005789">
    <property type="term" value="C:endoplasmic reticulum membrane"/>
    <property type="evidence" value="ECO:0007669"/>
    <property type="project" value="UniProtKB-SubCell"/>
</dbReference>
<dbReference type="AlphaFoldDB" id="A0AAN8EIM4"/>
<keyword evidence="6 8" id="KW-0472">Membrane</keyword>
<feature type="region of interest" description="Disordered" evidence="7">
    <location>
        <begin position="315"/>
        <end position="461"/>
    </location>
</feature>
<dbReference type="GO" id="GO:0006629">
    <property type="term" value="P:lipid metabolic process"/>
    <property type="evidence" value="ECO:0007669"/>
    <property type="project" value="UniProtKB-KW"/>
</dbReference>
<sequence length="461" mass="51450">MLKEALEQSGVAGLIGWTDSNNDEDNVLGKALEAALYPFQLLITPTAIKAYLTTILFLTTSFILLSISTTAFGLFYYSYIPQTDLERPIHLQYGVDTYPRAEVSLNTNTLISQQPYDVSIVLHMPRDPVNLAAGNFMLDLTLRGKPENIAASVLETLNLEEQRPSTALHRSRRPAIMPYASTTTGLISKLVHLPLHILSFHDSDSVTLNIPMFEEVVFARGKDNVPSTAEIEIQSQRPPALAMAKEACAAPQLHIYSAKLVFQVRFHGLRYLIYNHRMLAFAAFTTLFYTVSISTLAVVWAVIATLLSTPGDQQLVKQEPKIKQEGDASDPLRTSDYKSDKTQKQITDNSENETVNFRENWTSPQMQQEEFTPQTSQPASSASQDQAVVAGAEPEEQADDEEEESEDELQQYARLRKRMEDEARQRQRAQDSGIGTSMESDNAGRSGLVRRSNSRRGSGRE</sequence>
<feature type="compositionally biased region" description="Polar residues" evidence="7">
    <location>
        <begin position="344"/>
        <end position="371"/>
    </location>
</feature>
<organism evidence="9 10">
    <name type="scientific">Knufia fluminis</name>
    <dbReference type="NCBI Taxonomy" id="191047"/>
    <lineage>
        <taxon>Eukaryota</taxon>
        <taxon>Fungi</taxon>
        <taxon>Dikarya</taxon>
        <taxon>Ascomycota</taxon>
        <taxon>Pezizomycotina</taxon>
        <taxon>Eurotiomycetes</taxon>
        <taxon>Chaetothyriomycetidae</taxon>
        <taxon>Chaetothyriales</taxon>
        <taxon>Trichomeriaceae</taxon>
        <taxon>Knufia</taxon>
    </lineage>
</organism>
<name>A0AAN8EIM4_9EURO</name>
<evidence type="ECO:0000256" key="2">
    <source>
        <dbReference type="ARBA" id="ARBA00022692"/>
    </source>
</evidence>
<evidence type="ECO:0000256" key="6">
    <source>
        <dbReference type="ARBA" id="ARBA00023136"/>
    </source>
</evidence>
<keyword evidence="5" id="KW-0443">Lipid metabolism</keyword>
<evidence type="ECO:0000313" key="9">
    <source>
        <dbReference type="EMBL" id="KAK5950460.1"/>
    </source>
</evidence>
<dbReference type="CDD" id="cd23995">
    <property type="entry name" value="Seipin_BSCL2_like"/>
    <property type="match status" value="1"/>
</dbReference>
<feature type="transmembrane region" description="Helical" evidence="8">
    <location>
        <begin position="50"/>
        <end position="77"/>
    </location>
</feature>
<evidence type="ECO:0000256" key="5">
    <source>
        <dbReference type="ARBA" id="ARBA00023098"/>
    </source>
</evidence>
<keyword evidence="4 8" id="KW-1133">Transmembrane helix</keyword>
<evidence type="ECO:0008006" key="11">
    <source>
        <dbReference type="Google" id="ProtNLM"/>
    </source>
</evidence>
<dbReference type="Proteomes" id="UP001316803">
    <property type="component" value="Unassembled WGS sequence"/>
</dbReference>
<feature type="compositionally biased region" description="Acidic residues" evidence="7">
    <location>
        <begin position="393"/>
        <end position="409"/>
    </location>
</feature>
<evidence type="ECO:0000256" key="7">
    <source>
        <dbReference type="SAM" id="MobiDB-lite"/>
    </source>
</evidence>
<feature type="transmembrane region" description="Helical" evidence="8">
    <location>
        <begin position="279"/>
        <end position="303"/>
    </location>
</feature>
<feature type="compositionally biased region" description="Basic and acidic residues" evidence="7">
    <location>
        <begin position="333"/>
        <end position="343"/>
    </location>
</feature>
<dbReference type="InterPro" id="IPR009617">
    <property type="entry name" value="Seipin"/>
</dbReference>
<protein>
    <recommendedName>
        <fullName evidence="11">Seipin</fullName>
    </recommendedName>
</protein>
<dbReference type="Pfam" id="PF06775">
    <property type="entry name" value="Seipin"/>
    <property type="match status" value="1"/>
</dbReference>
<keyword evidence="2 8" id="KW-0812">Transmembrane</keyword>
<proteinExistence type="predicted"/>
<reference evidence="9 10" key="1">
    <citation type="submission" date="2022-12" db="EMBL/GenBank/DDBJ databases">
        <title>Genomic features and morphological characterization of a novel Knufia sp. strain isolated from spacecraft assembly facility.</title>
        <authorList>
            <person name="Teixeira M."/>
            <person name="Chander A.M."/>
            <person name="Stajich J.E."/>
            <person name="Venkateswaran K."/>
        </authorList>
    </citation>
    <scope>NUCLEOTIDE SEQUENCE [LARGE SCALE GENOMIC DNA]</scope>
    <source>
        <strain evidence="9 10">FJI-L2-BK-P2</strain>
    </source>
</reference>
<gene>
    <name evidence="9" type="ORF">OHC33_008403</name>
</gene>
<dbReference type="PANTHER" id="PTHR21212">
    <property type="entry name" value="BERNARDINELLI-SEIP CONGENITAL LIPODYSTROPHY 2 HOMOLOG BSCL2 PROTEIN"/>
    <property type="match status" value="1"/>
</dbReference>
<keyword evidence="10" id="KW-1185">Reference proteome</keyword>
<feature type="compositionally biased region" description="Low complexity" evidence="7">
    <location>
        <begin position="372"/>
        <end position="392"/>
    </location>
</feature>
<comment type="caution">
    <text evidence="9">The sequence shown here is derived from an EMBL/GenBank/DDBJ whole genome shotgun (WGS) entry which is preliminary data.</text>
</comment>
<evidence type="ECO:0000313" key="10">
    <source>
        <dbReference type="Proteomes" id="UP001316803"/>
    </source>
</evidence>
<keyword evidence="3" id="KW-0256">Endoplasmic reticulum</keyword>
<dbReference type="GO" id="GO:0140042">
    <property type="term" value="P:lipid droplet formation"/>
    <property type="evidence" value="ECO:0007669"/>
    <property type="project" value="UniProtKB-ARBA"/>
</dbReference>
<evidence type="ECO:0000256" key="1">
    <source>
        <dbReference type="ARBA" id="ARBA00004477"/>
    </source>
</evidence>